<evidence type="ECO:0000313" key="7">
    <source>
        <dbReference type="EnsemblMetazoa" id="XP_020909330.1"/>
    </source>
</evidence>
<feature type="compositionally biased region" description="Basic and acidic residues" evidence="4">
    <location>
        <begin position="534"/>
        <end position="575"/>
    </location>
</feature>
<feature type="chain" id="PRO_5038275478" description="CUB domain-containing protein" evidence="5">
    <location>
        <begin position="27"/>
        <end position="625"/>
    </location>
</feature>
<dbReference type="EnsemblMetazoa" id="XM_021053671.2">
    <property type="protein sequence ID" value="XP_020909330.1"/>
    <property type="gene ID" value="LOC110247259"/>
</dbReference>
<evidence type="ECO:0000313" key="8">
    <source>
        <dbReference type="Proteomes" id="UP000887567"/>
    </source>
</evidence>
<accession>A0A913XUF6</accession>
<feature type="domain" description="CUB" evidence="6">
    <location>
        <begin position="38"/>
        <end position="158"/>
    </location>
</feature>
<dbReference type="SUPFAM" id="SSF49854">
    <property type="entry name" value="Spermadhesin, CUB domain"/>
    <property type="match status" value="1"/>
</dbReference>
<dbReference type="Pfam" id="PF00431">
    <property type="entry name" value="CUB"/>
    <property type="match status" value="1"/>
</dbReference>
<feature type="compositionally biased region" description="Pro residues" evidence="4">
    <location>
        <begin position="578"/>
        <end position="587"/>
    </location>
</feature>
<feature type="signal peptide" evidence="5">
    <location>
        <begin position="1"/>
        <end position="26"/>
    </location>
</feature>
<name>A0A913XUF6_EXADI</name>
<reference evidence="7" key="1">
    <citation type="submission" date="2022-11" db="UniProtKB">
        <authorList>
            <consortium name="EnsemblMetazoa"/>
        </authorList>
    </citation>
    <scope>IDENTIFICATION</scope>
</reference>
<dbReference type="PANTHER" id="PTHR24251">
    <property type="entry name" value="OVOCHYMASE-RELATED"/>
    <property type="match status" value="1"/>
</dbReference>
<evidence type="ECO:0000256" key="3">
    <source>
        <dbReference type="PROSITE-ProRule" id="PRU00059"/>
    </source>
</evidence>
<evidence type="ECO:0000256" key="1">
    <source>
        <dbReference type="ARBA" id="ARBA00022737"/>
    </source>
</evidence>
<dbReference type="Proteomes" id="UP000887567">
    <property type="component" value="Unplaced"/>
</dbReference>
<dbReference type="SMART" id="SM00042">
    <property type="entry name" value="CUB"/>
    <property type="match status" value="1"/>
</dbReference>
<feature type="compositionally biased region" description="Basic and acidic residues" evidence="4">
    <location>
        <begin position="487"/>
        <end position="504"/>
    </location>
</feature>
<proteinExistence type="predicted"/>
<dbReference type="PROSITE" id="PS01180">
    <property type="entry name" value="CUB"/>
    <property type="match status" value="1"/>
</dbReference>
<dbReference type="GeneID" id="110247259"/>
<evidence type="ECO:0000259" key="6">
    <source>
        <dbReference type="PROSITE" id="PS01180"/>
    </source>
</evidence>
<dbReference type="InterPro" id="IPR000859">
    <property type="entry name" value="CUB_dom"/>
</dbReference>
<dbReference type="KEGG" id="epa:110247259"/>
<dbReference type="Gene3D" id="2.60.120.290">
    <property type="entry name" value="Spermadhesin, CUB domain"/>
    <property type="match status" value="1"/>
</dbReference>
<feature type="region of interest" description="Disordered" evidence="4">
    <location>
        <begin position="400"/>
        <end position="607"/>
    </location>
</feature>
<evidence type="ECO:0000256" key="5">
    <source>
        <dbReference type="SAM" id="SignalP"/>
    </source>
</evidence>
<keyword evidence="8" id="KW-1185">Reference proteome</keyword>
<dbReference type="OMA" id="SYCERIA"/>
<dbReference type="InterPro" id="IPR035914">
    <property type="entry name" value="Sperma_CUB_dom_sf"/>
</dbReference>
<comment type="caution">
    <text evidence="3">Lacks conserved residue(s) required for the propagation of feature annotation.</text>
</comment>
<evidence type="ECO:0000256" key="2">
    <source>
        <dbReference type="ARBA" id="ARBA00023157"/>
    </source>
</evidence>
<keyword evidence="2" id="KW-1015">Disulfide bond</keyword>
<dbReference type="OrthoDB" id="5971117at2759"/>
<dbReference type="EnsemblMetazoa" id="XM_021053673.2">
    <property type="protein sequence ID" value="XP_020909332.1"/>
    <property type="gene ID" value="LOC110247259"/>
</dbReference>
<dbReference type="RefSeq" id="XP_020909330.1">
    <property type="nucleotide sequence ID" value="XM_021053671.2"/>
</dbReference>
<evidence type="ECO:0000256" key="4">
    <source>
        <dbReference type="SAM" id="MobiDB-lite"/>
    </source>
</evidence>
<keyword evidence="5" id="KW-0732">Signal</keyword>
<organism evidence="7 8">
    <name type="scientific">Exaiptasia diaphana</name>
    <name type="common">Tropical sea anemone</name>
    <name type="synonym">Aiptasia pulchella</name>
    <dbReference type="NCBI Taxonomy" id="2652724"/>
    <lineage>
        <taxon>Eukaryota</taxon>
        <taxon>Metazoa</taxon>
        <taxon>Cnidaria</taxon>
        <taxon>Anthozoa</taxon>
        <taxon>Hexacorallia</taxon>
        <taxon>Actiniaria</taxon>
        <taxon>Aiptasiidae</taxon>
        <taxon>Exaiptasia</taxon>
    </lineage>
</organism>
<dbReference type="AlphaFoldDB" id="A0A913XUF6"/>
<sequence length="625" mass="70224">MAGRGLYSDIALFAGRLALLLTLITAKPFALKKGSAGCPFEQVLLKGPGIISSPGYHGQYSANTRCTWFIKAPTNSWIKLKFNKFDVKSGTLCDVSRCRCDYVQIQSYQRGLLSYSKRFCEGHNPVGVISIASNKVQVHFRRNSLVEGSGFVLKFWFEKRQQKNIKSRSAKQDIPSNIKPIKLTSDVKREVTSRKVRRSASPSNTSGVVVTYREDEEKAKKEEEEADPPDAIVLGPSIPIILIFLGVVASIAWWQFRSDQKERLRYYKEQIRYEEISKRTKNRFKKKKKQSMREIRMKKLYGDMAKHWQAGTQTQGGSPNIEPSAITKRSFAGRLLELAEKPVSYIRTPRSSRPSSVVIQEQEVPLVIMRDKKDIPVGHQPPSRPASVLLRDALNMIFGGTANAGETGEKMTNVKEDEESATLQTAPEPTDDSSVKTKPPPLLIPHIMVRQPSCDGAGESDVEHHKRSPTIREIKISSTSKKNKPASSEDKKEEPHQPEMKPEEALPVETAPTDDQQPTDESEPFVNGQLPETSRPRSFEKKLVEMLEVLKNEKDEFQDGDDHGNEESRFSRNELDEPSPPPVPHQTPVPRGSTSSMPPDGKTNCADLEDFLLNLDKELEDDDET</sequence>
<dbReference type="RefSeq" id="XP_020909332.1">
    <property type="nucleotide sequence ID" value="XM_021053673.2"/>
</dbReference>
<dbReference type="CDD" id="cd00041">
    <property type="entry name" value="CUB"/>
    <property type="match status" value="1"/>
</dbReference>
<keyword evidence="1" id="KW-0677">Repeat</keyword>
<protein>
    <recommendedName>
        <fullName evidence="6">CUB domain-containing protein</fullName>
    </recommendedName>
</protein>